<feature type="compositionally biased region" description="Basic and acidic residues" evidence="1">
    <location>
        <begin position="280"/>
        <end position="300"/>
    </location>
</feature>
<protein>
    <submittedName>
        <fullName evidence="3">Uncharacterized protein</fullName>
    </submittedName>
</protein>
<dbReference type="EMBL" id="SLWN01000001">
    <property type="protein sequence ID" value="TCO35205.1"/>
    <property type="molecule type" value="Genomic_DNA"/>
</dbReference>
<keyword evidence="4" id="KW-1185">Reference proteome</keyword>
<organism evidence="3 4">
    <name type="scientific">Kribbella steppae</name>
    <dbReference type="NCBI Taxonomy" id="2512223"/>
    <lineage>
        <taxon>Bacteria</taxon>
        <taxon>Bacillati</taxon>
        <taxon>Actinomycetota</taxon>
        <taxon>Actinomycetes</taxon>
        <taxon>Propionibacteriales</taxon>
        <taxon>Kribbellaceae</taxon>
        <taxon>Kribbella</taxon>
    </lineage>
</organism>
<gene>
    <name evidence="3" type="ORF">EV652_10184</name>
</gene>
<evidence type="ECO:0000313" key="3">
    <source>
        <dbReference type="EMBL" id="TCO35205.1"/>
    </source>
</evidence>
<sequence>MRTEEDLRAAFDHLGRTAPAPDDLLAKLDTLRPVRRRRRTPLVVATAVATATAAIAGPLVVNHLNDRANTTGQERRNLAWTPWVDLPVPKGMKLNPRVYTANRQDYELIGFTGKPWITACLLTVHRNGDFDPAKIPAGSPRVDLNGRPGRVVHSTPSRPFNPAPRGYLGVIQGNPLQTIAWQPGDGLWALLTCSSQRELGTLKAPQLDAPYQANVPLAVTIAKSVSPGTRTLGSPVKVGHLPEGLRPDRVTYRSPTGEAEGFGQNFVIDLSDGNPATGFRPRDLDASAKDDRPYEPRPGDDLRIRFTTDKFWNQMSRFPQPRPDLTINGMKAWYVADLVFGEPIGKPKPAKTAIRMEGDGVAVVIQGLSATPDLDELRKVAETLRLAGNPHDPNTWFDAAVAIP</sequence>
<feature type="transmembrane region" description="Helical" evidence="2">
    <location>
        <begin position="42"/>
        <end position="61"/>
    </location>
</feature>
<feature type="region of interest" description="Disordered" evidence="1">
    <location>
        <begin position="277"/>
        <end position="300"/>
    </location>
</feature>
<keyword evidence="2" id="KW-0812">Transmembrane</keyword>
<proteinExistence type="predicted"/>
<dbReference type="AlphaFoldDB" id="A0A4R2HYP2"/>
<reference evidence="3 4" key="1">
    <citation type="journal article" date="2015" name="Stand. Genomic Sci.">
        <title>Genomic Encyclopedia of Bacterial and Archaeal Type Strains, Phase III: the genomes of soil and plant-associated and newly described type strains.</title>
        <authorList>
            <person name="Whitman W.B."/>
            <person name="Woyke T."/>
            <person name="Klenk H.P."/>
            <person name="Zhou Y."/>
            <person name="Lilburn T.G."/>
            <person name="Beck B.J."/>
            <person name="De Vos P."/>
            <person name="Vandamme P."/>
            <person name="Eisen J.A."/>
            <person name="Garrity G."/>
            <person name="Hugenholtz P."/>
            <person name="Kyrpides N.C."/>
        </authorList>
    </citation>
    <scope>NUCLEOTIDE SEQUENCE [LARGE SCALE GENOMIC DNA]</scope>
    <source>
        <strain evidence="3 4">VKM Ac-2572</strain>
    </source>
</reference>
<evidence type="ECO:0000256" key="2">
    <source>
        <dbReference type="SAM" id="Phobius"/>
    </source>
</evidence>
<name>A0A4R2HYP2_9ACTN</name>
<dbReference type="Proteomes" id="UP000294508">
    <property type="component" value="Unassembled WGS sequence"/>
</dbReference>
<keyword evidence="2" id="KW-0472">Membrane</keyword>
<keyword evidence="2" id="KW-1133">Transmembrane helix</keyword>
<comment type="caution">
    <text evidence="3">The sequence shown here is derived from an EMBL/GenBank/DDBJ whole genome shotgun (WGS) entry which is preliminary data.</text>
</comment>
<dbReference type="OrthoDB" id="3827004at2"/>
<dbReference type="RefSeq" id="WP_132206932.1">
    <property type="nucleotide sequence ID" value="NZ_SLWN01000001.1"/>
</dbReference>
<evidence type="ECO:0000313" key="4">
    <source>
        <dbReference type="Proteomes" id="UP000294508"/>
    </source>
</evidence>
<evidence type="ECO:0000256" key="1">
    <source>
        <dbReference type="SAM" id="MobiDB-lite"/>
    </source>
</evidence>
<accession>A0A4R2HYP2</accession>